<keyword evidence="5" id="KW-0443">Lipid metabolism</keyword>
<dbReference type="InterPro" id="IPR003333">
    <property type="entry name" value="CMAS"/>
</dbReference>
<evidence type="ECO:0000313" key="7">
    <source>
        <dbReference type="EMBL" id="MBB5221777.1"/>
    </source>
</evidence>
<comment type="similarity">
    <text evidence="1">Belongs to the CFA/CMAS family.</text>
</comment>
<accession>A0A840SIT3</accession>
<protein>
    <submittedName>
        <fullName evidence="7">Cyclopropane-fatty-acyl-phospholipid synthase</fullName>
        <ecNumber evidence="7">2.1.1.79</ecNumber>
    </submittedName>
</protein>
<gene>
    <name evidence="7" type="ORF">HNP73_001713</name>
</gene>
<reference evidence="7 8" key="1">
    <citation type="submission" date="2020-08" db="EMBL/GenBank/DDBJ databases">
        <title>Genomic Encyclopedia of Type Strains, Phase IV (KMG-IV): sequencing the most valuable type-strain genomes for metagenomic binning, comparative biology and taxonomic classification.</title>
        <authorList>
            <person name="Goeker M."/>
        </authorList>
    </citation>
    <scope>NUCLEOTIDE SEQUENCE [LARGE SCALE GENOMIC DNA]</scope>
    <source>
        <strain evidence="7 8">DSM 101730</strain>
    </source>
</reference>
<dbReference type="PIRSF" id="PIRSF003085">
    <property type="entry name" value="CMAS"/>
    <property type="match status" value="1"/>
</dbReference>
<dbReference type="Pfam" id="PF02353">
    <property type="entry name" value="CMAS"/>
    <property type="match status" value="1"/>
</dbReference>
<keyword evidence="8" id="KW-1185">Reference proteome</keyword>
<dbReference type="SUPFAM" id="SSF53335">
    <property type="entry name" value="S-adenosyl-L-methionine-dependent methyltransferases"/>
    <property type="match status" value="1"/>
</dbReference>
<dbReference type="Pfam" id="PF25371">
    <property type="entry name" value="DUF7884"/>
    <property type="match status" value="1"/>
</dbReference>
<evidence type="ECO:0000256" key="4">
    <source>
        <dbReference type="ARBA" id="ARBA00022691"/>
    </source>
</evidence>
<keyword evidence="4" id="KW-0949">S-adenosyl-L-methionine</keyword>
<organism evidence="7 8">
    <name type="scientific">Amaricoccus macauensis</name>
    <dbReference type="NCBI Taxonomy" id="57001"/>
    <lineage>
        <taxon>Bacteria</taxon>
        <taxon>Pseudomonadati</taxon>
        <taxon>Pseudomonadota</taxon>
        <taxon>Alphaproteobacteria</taxon>
        <taxon>Rhodobacterales</taxon>
        <taxon>Paracoccaceae</taxon>
        <taxon>Amaricoccus</taxon>
    </lineage>
</organism>
<feature type="domain" description="DUF7884" evidence="6">
    <location>
        <begin position="16"/>
        <end position="86"/>
    </location>
</feature>
<evidence type="ECO:0000256" key="1">
    <source>
        <dbReference type="ARBA" id="ARBA00010815"/>
    </source>
</evidence>
<dbReference type="EC" id="2.1.1.79" evidence="7"/>
<dbReference type="CDD" id="cd02440">
    <property type="entry name" value="AdoMet_MTases"/>
    <property type="match status" value="1"/>
</dbReference>
<dbReference type="InterPro" id="IPR057206">
    <property type="entry name" value="DUF7884"/>
</dbReference>
<sequence>MLEKVLDSALRKGIAHGNLRLVYPSGRGETYGDGSGPPIAIRITDRSHMRAIALDPGLAVAESYMDGALVVDHGDIYDLIAIAKSNMRPEVSTPGAWFQHLRRSVTLAPLAHAVGLKAARANVAHHYDLDGRLYRLFLDGDMQYSCAWFERPDMTLDQAQLAKKRLVASKLLVRPGARVLDIGCGWGGMALYLARCCDAEVTGITLSQEQLRVAEARAEAAGLADRVHFRLQDYREISETFDNIVSVGMFEHVGKRQFPVFFQSAARLLAPDGVMVLHSMTQPSPALYNQPFIEKYIFPGGYIPAVSEVVPSIENSGLLLRDLEILSVHYAETLRAWRERFLTRRDEVLELYDERFIRMWEFYLAGSESAFRHDHLHVSHFQLAHDQERVPLTRAYIAEAQARLVEREKLVPDYARLHDKARPELAPLRRDAS</sequence>
<dbReference type="GO" id="GO:0008610">
    <property type="term" value="P:lipid biosynthetic process"/>
    <property type="evidence" value="ECO:0007669"/>
    <property type="project" value="InterPro"/>
</dbReference>
<keyword evidence="2 7" id="KW-0489">Methyltransferase</keyword>
<dbReference type="InterPro" id="IPR050723">
    <property type="entry name" value="CFA/CMAS"/>
</dbReference>
<dbReference type="InterPro" id="IPR029063">
    <property type="entry name" value="SAM-dependent_MTases_sf"/>
</dbReference>
<keyword evidence="3 7" id="KW-0808">Transferase</keyword>
<evidence type="ECO:0000259" key="6">
    <source>
        <dbReference type="Pfam" id="PF25371"/>
    </source>
</evidence>
<dbReference type="EMBL" id="JACHFM010000002">
    <property type="protein sequence ID" value="MBB5221777.1"/>
    <property type="molecule type" value="Genomic_DNA"/>
</dbReference>
<comment type="caution">
    <text evidence="7">The sequence shown here is derived from an EMBL/GenBank/DDBJ whole genome shotgun (WGS) entry which is preliminary data.</text>
</comment>
<dbReference type="Gene3D" id="3.40.50.150">
    <property type="entry name" value="Vaccinia Virus protein VP39"/>
    <property type="match status" value="1"/>
</dbReference>
<dbReference type="Proteomes" id="UP000549457">
    <property type="component" value="Unassembled WGS sequence"/>
</dbReference>
<dbReference type="GO" id="GO:0032259">
    <property type="term" value="P:methylation"/>
    <property type="evidence" value="ECO:0007669"/>
    <property type="project" value="UniProtKB-KW"/>
</dbReference>
<name>A0A840SIT3_9RHOB</name>
<evidence type="ECO:0000313" key="8">
    <source>
        <dbReference type="Proteomes" id="UP000549457"/>
    </source>
</evidence>
<dbReference type="PANTHER" id="PTHR43667">
    <property type="entry name" value="CYCLOPROPANE-FATTY-ACYL-PHOSPHOLIPID SYNTHASE"/>
    <property type="match status" value="1"/>
</dbReference>
<evidence type="ECO:0000256" key="2">
    <source>
        <dbReference type="ARBA" id="ARBA00022603"/>
    </source>
</evidence>
<evidence type="ECO:0000256" key="3">
    <source>
        <dbReference type="ARBA" id="ARBA00022679"/>
    </source>
</evidence>
<evidence type="ECO:0000256" key="5">
    <source>
        <dbReference type="ARBA" id="ARBA00023098"/>
    </source>
</evidence>
<dbReference type="AlphaFoldDB" id="A0A840SIT3"/>
<dbReference type="PANTHER" id="PTHR43667:SF1">
    <property type="entry name" value="CYCLOPROPANE-FATTY-ACYL-PHOSPHOLIPID SYNTHASE"/>
    <property type="match status" value="1"/>
</dbReference>
<dbReference type="GO" id="GO:0008825">
    <property type="term" value="F:cyclopropane-fatty-acyl-phospholipid synthase activity"/>
    <property type="evidence" value="ECO:0007669"/>
    <property type="project" value="UniProtKB-EC"/>
</dbReference>
<proteinExistence type="inferred from homology"/>
<dbReference type="RefSeq" id="WP_184148238.1">
    <property type="nucleotide sequence ID" value="NZ_JACHFM010000002.1"/>
</dbReference>